<feature type="transmembrane region" description="Helical" evidence="1">
    <location>
        <begin position="21"/>
        <end position="40"/>
    </location>
</feature>
<sequence length="64" mass="7305">MEIKTEQSKKMKELYKERKNSIVSLFVTGLIIVSCVSFIAGREYAKHEIRASYCSVFGGDPRCK</sequence>
<proteinExistence type="predicted"/>
<evidence type="ECO:0000256" key="1">
    <source>
        <dbReference type="SAM" id="Phobius"/>
    </source>
</evidence>
<keyword evidence="1" id="KW-0472">Membrane</keyword>
<keyword evidence="1" id="KW-0812">Transmembrane</keyword>
<protein>
    <submittedName>
        <fullName evidence="2">Uncharacterized protein</fullName>
    </submittedName>
</protein>
<dbReference type="PROSITE" id="PS51257">
    <property type="entry name" value="PROKAR_LIPOPROTEIN"/>
    <property type="match status" value="1"/>
</dbReference>
<reference evidence="2 3" key="1">
    <citation type="submission" date="2017-09" db="EMBL/GenBank/DDBJ databases">
        <authorList>
            <person name="Ehlers B."/>
            <person name="Leendertz F.H."/>
        </authorList>
    </citation>
    <scope>NUCLEOTIDE SEQUENCE [LARGE SCALE GENOMIC DNA]</scope>
</reference>
<organism evidence="2 3">
    <name type="scientific">Pseudomonas phage tabernarius</name>
    <dbReference type="NCBI Taxonomy" id="2048978"/>
    <lineage>
        <taxon>Viruses</taxon>
        <taxon>Duplodnaviria</taxon>
        <taxon>Heunggongvirae</taxon>
        <taxon>Uroviricota</taxon>
        <taxon>Caudoviricetes</taxon>
        <taxon>Lindbergviridae</taxon>
        <taxon>Tabernariusvirus</taxon>
        <taxon>Tabernariusvirus tabernarius</taxon>
    </lineage>
</organism>
<keyword evidence="3" id="KW-1185">Reference proteome</keyword>
<evidence type="ECO:0000313" key="3">
    <source>
        <dbReference type="Proteomes" id="UP000241090"/>
    </source>
</evidence>
<accession>A0A2H4P6W2</accession>
<name>A0A2H4P6W2_9CAUD</name>
<gene>
    <name evidence="2" type="ORF">CNR33_00077</name>
</gene>
<keyword evidence="1" id="KW-1133">Transmembrane helix</keyword>
<dbReference type="Proteomes" id="UP000241090">
    <property type="component" value="Segment"/>
</dbReference>
<evidence type="ECO:0000313" key="2">
    <source>
        <dbReference type="EMBL" id="ATW57923.1"/>
    </source>
</evidence>
<dbReference type="EMBL" id="MG018926">
    <property type="protein sequence ID" value="ATW57923.1"/>
    <property type="molecule type" value="Genomic_DNA"/>
</dbReference>